<comment type="catalytic activity">
    <reaction evidence="6">
        <text>coproporphyrinogen III + 3 O2 = coproporphyrin III + 3 H2O2</text>
        <dbReference type="Rhea" id="RHEA:43436"/>
        <dbReference type="ChEBI" id="CHEBI:15379"/>
        <dbReference type="ChEBI" id="CHEBI:16240"/>
        <dbReference type="ChEBI" id="CHEBI:57309"/>
        <dbReference type="ChEBI" id="CHEBI:131725"/>
        <dbReference type="EC" id="1.3.3.15"/>
    </reaction>
</comment>
<dbReference type="EC" id="1.3.3.15" evidence="6"/>
<comment type="similarity">
    <text evidence="6">Belongs to the protoporphyrinogen/coproporphyrinogen oxidase family. Coproporphyrinogen III oxidase subfamily.</text>
</comment>
<comment type="function">
    <text evidence="6">Involved in coproporphyrin-dependent heme b biosynthesis. Catalyzes the oxidation of coproporphyrinogen III to coproporphyrin III.</text>
</comment>
<dbReference type="Gene3D" id="1.10.3110.10">
    <property type="entry name" value="protoporphyrinogen ix oxidase, domain 3"/>
    <property type="match status" value="1"/>
</dbReference>
<sequence>MKRIAILGGGISGLAAAYELERARLAGAAIDWQLYEATDRLGGILDTRLEDTPAGRFVLEGGPDGWVSEKPWLRELAIELGLEDELIASNDATRKTYILKGSELIPIPDGMRMMVPTDLSVMEGSPLFSEEAKRAYTAETMRADELKATAPAADESVASFVLRHFGEEVLTTLAAPLLAGVFGGDVRKLSVRSVMPQFVAMEREHGSLILALQAKQREHGDRPRQTIFTSLRNGMGSLVSALVAKLPPERIHLNQRTWLIDDSGEWIVRAGNSSTHRGMLASYASRSHGDLMEPASEIIVATPVDVTRELFAPLIHKRASKLLPTDASSAILVAFGWTAEQAQSFTVPAGFGYLVPPDGDASKLMACTFVDGKFPHRAPEGARIIRAFFGGKAADRLQEANDVQIAAEALAQLTPVLGTLPEPIHTYVRRWPRSLPQYEVGHLERMDELETLVAKRPGIHLLGNSYRGVGMPDLIRDARALARKLTT</sequence>
<feature type="domain" description="Amine oxidase" evidence="7">
    <location>
        <begin position="11"/>
        <end position="484"/>
    </location>
</feature>
<dbReference type="PANTHER" id="PTHR42923:SF3">
    <property type="entry name" value="PROTOPORPHYRINOGEN OXIDASE"/>
    <property type="match status" value="1"/>
</dbReference>
<evidence type="ECO:0000256" key="2">
    <source>
        <dbReference type="ARBA" id="ARBA00022630"/>
    </source>
</evidence>
<gene>
    <name evidence="8" type="primary">hemG</name>
    <name evidence="8" type="ORF">ACFQBQ_07065</name>
</gene>
<evidence type="ECO:0000256" key="6">
    <source>
        <dbReference type="RuleBase" id="RU364052"/>
    </source>
</evidence>
<reference evidence="9" key="1">
    <citation type="journal article" date="2019" name="Int. J. Syst. Evol. Microbiol.">
        <title>The Global Catalogue of Microorganisms (GCM) 10K type strain sequencing project: providing services to taxonomists for standard genome sequencing and annotation.</title>
        <authorList>
            <consortium name="The Broad Institute Genomics Platform"/>
            <consortium name="The Broad Institute Genome Sequencing Center for Infectious Disease"/>
            <person name="Wu L."/>
            <person name="Ma J."/>
        </authorList>
    </citation>
    <scope>NUCLEOTIDE SEQUENCE [LARGE SCALE GENOMIC DNA]</scope>
    <source>
        <strain evidence="9">CGMCC 1.16026</strain>
    </source>
</reference>
<evidence type="ECO:0000256" key="1">
    <source>
        <dbReference type="ARBA" id="ARBA00001974"/>
    </source>
</evidence>
<dbReference type="InterPro" id="IPR002937">
    <property type="entry name" value="Amino_oxidase"/>
</dbReference>
<dbReference type="SUPFAM" id="SSF51905">
    <property type="entry name" value="FAD/NAD(P)-binding domain"/>
    <property type="match status" value="1"/>
</dbReference>
<protein>
    <recommendedName>
        <fullName evidence="6">Coproporphyrinogen III oxidase</fullName>
        <ecNumber evidence="6">1.3.3.15</ecNumber>
    </recommendedName>
</protein>
<comment type="caution">
    <text evidence="8">The sequence shown here is derived from an EMBL/GenBank/DDBJ whole genome shotgun (WGS) entry which is preliminary data.</text>
</comment>
<evidence type="ECO:0000256" key="5">
    <source>
        <dbReference type="ARBA" id="ARBA00023133"/>
    </source>
</evidence>
<dbReference type="GO" id="GO:0004729">
    <property type="term" value="F:oxygen-dependent protoporphyrinogen oxidase activity"/>
    <property type="evidence" value="ECO:0007669"/>
    <property type="project" value="UniProtKB-EC"/>
</dbReference>
<dbReference type="EMBL" id="JBHSWI010000001">
    <property type="protein sequence ID" value="MFC6645349.1"/>
    <property type="molecule type" value="Genomic_DNA"/>
</dbReference>
<evidence type="ECO:0000313" key="9">
    <source>
        <dbReference type="Proteomes" id="UP001596391"/>
    </source>
</evidence>
<comment type="pathway">
    <text evidence="6">Porphyrin-containing compound metabolism; protoheme biosynthesis.</text>
</comment>
<keyword evidence="2 6" id="KW-0285">Flavoprotein</keyword>
<name>A0ABW1Z847_9BACT</name>
<comment type="subcellular location">
    <subcellularLocation>
        <location evidence="6">Cytoplasm</location>
    </subcellularLocation>
</comment>
<dbReference type="PANTHER" id="PTHR42923">
    <property type="entry name" value="PROTOPORPHYRINOGEN OXIDASE"/>
    <property type="match status" value="1"/>
</dbReference>
<dbReference type="Gene3D" id="3.90.660.20">
    <property type="entry name" value="Protoporphyrinogen oxidase, mitochondrial, domain 2"/>
    <property type="match status" value="1"/>
</dbReference>
<dbReference type="Pfam" id="PF01593">
    <property type="entry name" value="Amino_oxidase"/>
    <property type="match status" value="1"/>
</dbReference>
<dbReference type="InterPro" id="IPR050464">
    <property type="entry name" value="Zeta_carotene_desat/Oxidored"/>
</dbReference>
<keyword evidence="3 6" id="KW-0274">FAD</keyword>
<keyword evidence="5 6" id="KW-0350">Heme biosynthesis</keyword>
<dbReference type="Gene3D" id="3.50.50.60">
    <property type="entry name" value="FAD/NAD(P)-binding domain"/>
    <property type="match status" value="1"/>
</dbReference>
<comment type="cofactor">
    <cofactor evidence="1 6">
        <name>FAD</name>
        <dbReference type="ChEBI" id="CHEBI:57692"/>
    </cofactor>
</comment>
<dbReference type="NCBIfam" id="TIGR00562">
    <property type="entry name" value="proto_IX_ox"/>
    <property type="match status" value="1"/>
</dbReference>
<accession>A0ABW1Z847</accession>
<keyword evidence="6" id="KW-0963">Cytoplasm</keyword>
<evidence type="ECO:0000256" key="3">
    <source>
        <dbReference type="ARBA" id="ARBA00022827"/>
    </source>
</evidence>
<proteinExistence type="inferred from homology"/>
<evidence type="ECO:0000313" key="8">
    <source>
        <dbReference type="EMBL" id="MFC6645349.1"/>
    </source>
</evidence>
<organism evidence="8 9">
    <name type="scientific">Granulicella cerasi</name>
    <dbReference type="NCBI Taxonomy" id="741063"/>
    <lineage>
        <taxon>Bacteria</taxon>
        <taxon>Pseudomonadati</taxon>
        <taxon>Acidobacteriota</taxon>
        <taxon>Terriglobia</taxon>
        <taxon>Terriglobales</taxon>
        <taxon>Acidobacteriaceae</taxon>
        <taxon>Granulicella</taxon>
    </lineage>
</organism>
<evidence type="ECO:0000259" key="7">
    <source>
        <dbReference type="Pfam" id="PF01593"/>
    </source>
</evidence>
<dbReference type="SUPFAM" id="SSF54373">
    <property type="entry name" value="FAD-linked reductases, C-terminal domain"/>
    <property type="match status" value="1"/>
</dbReference>
<evidence type="ECO:0000256" key="4">
    <source>
        <dbReference type="ARBA" id="ARBA00023002"/>
    </source>
</evidence>
<dbReference type="RefSeq" id="WP_263371728.1">
    <property type="nucleotide sequence ID" value="NZ_JAGSYD010000003.1"/>
</dbReference>
<keyword evidence="9" id="KW-1185">Reference proteome</keyword>
<dbReference type="InterPro" id="IPR004572">
    <property type="entry name" value="Protoporphyrinogen_oxidase"/>
</dbReference>
<dbReference type="InterPro" id="IPR036188">
    <property type="entry name" value="FAD/NAD-bd_sf"/>
</dbReference>
<dbReference type="Proteomes" id="UP001596391">
    <property type="component" value="Unassembled WGS sequence"/>
</dbReference>
<keyword evidence="4 6" id="KW-0560">Oxidoreductase</keyword>